<reference evidence="2" key="1">
    <citation type="journal article" date="2019" name="Int. J. Syst. Evol. Microbiol.">
        <title>The Global Catalogue of Microorganisms (GCM) 10K type strain sequencing project: providing services to taxonomists for standard genome sequencing and annotation.</title>
        <authorList>
            <consortium name="The Broad Institute Genomics Platform"/>
            <consortium name="The Broad Institute Genome Sequencing Center for Infectious Disease"/>
            <person name="Wu L."/>
            <person name="Ma J."/>
        </authorList>
    </citation>
    <scope>NUCLEOTIDE SEQUENCE [LARGE SCALE GENOMIC DNA]</scope>
    <source>
        <strain evidence="2">CGMCC 1.12286</strain>
    </source>
</reference>
<evidence type="ECO:0000313" key="2">
    <source>
        <dbReference type="Proteomes" id="UP001597079"/>
    </source>
</evidence>
<accession>A0ABW4JGN9</accession>
<sequence length="545" mass="62659">MEWKAWTGWSQLTGEVVDKETIIETVRSLPAMDTLRILSMIDVTFESTDVVGQIEMKLLRLVQDGRFLRQPLIQDVLNRSTSLFHQHLRYALTQLVFKYADLDMDYPHDVPSIDVWEKVLSLILQLADSVRAQGTDLLSMKSHFIQVLQFASKENWSSQLLRTYEQYVHIGPTVTQDLDHGIGIDLDEIAKMTFGTQLRDVFANVFSLFSYLQQQYHARSHPDALATASYVGSAIMEQNPTLSRLMNQFSCSFTEFKNHMESYSFDELLWPTQHFKKKAFLRLSESVFMPLGLMFFAGRMGGGMYYSLIDNVPKEQRRQFQNYIGRMFEDWAISELRQVYLASNRIEIFERSHSNSENRKLPEAVSVYPEGNIVWECKTKRLTATVYESGNLATYESDMMQGIGKGILQTYDVAQQIADGLLLAGKVVDDTCLPVVVTLEPYPLYGFLRDDVAMMHQSNRPGNALSPLVISSFDFYLMCDFSITRGLNIWTVLIEWSKREAVSSIPMSLHEFLISQYGRPQLNNKYEQFIKELLDSTKNLYGLSN</sequence>
<organism evidence="1 2">
    <name type="scientific">Alicyclobacillus fodiniaquatilis</name>
    <dbReference type="NCBI Taxonomy" id="1661150"/>
    <lineage>
        <taxon>Bacteria</taxon>
        <taxon>Bacillati</taxon>
        <taxon>Bacillota</taxon>
        <taxon>Bacilli</taxon>
        <taxon>Bacillales</taxon>
        <taxon>Alicyclobacillaceae</taxon>
        <taxon>Alicyclobacillus</taxon>
    </lineage>
</organism>
<dbReference type="RefSeq" id="WP_377942155.1">
    <property type="nucleotide sequence ID" value="NZ_JBHUCX010000018.1"/>
</dbReference>
<dbReference type="EMBL" id="JBHUCX010000018">
    <property type="protein sequence ID" value="MFD1674290.1"/>
    <property type="molecule type" value="Genomic_DNA"/>
</dbReference>
<dbReference type="Proteomes" id="UP001597079">
    <property type="component" value="Unassembled WGS sequence"/>
</dbReference>
<protein>
    <submittedName>
        <fullName evidence="1">Uncharacterized protein</fullName>
    </submittedName>
</protein>
<keyword evidence="2" id="KW-1185">Reference proteome</keyword>
<evidence type="ECO:0000313" key="1">
    <source>
        <dbReference type="EMBL" id="MFD1674290.1"/>
    </source>
</evidence>
<gene>
    <name evidence="1" type="ORF">ACFSB2_06165</name>
</gene>
<comment type="caution">
    <text evidence="1">The sequence shown here is derived from an EMBL/GenBank/DDBJ whole genome shotgun (WGS) entry which is preliminary data.</text>
</comment>
<name>A0ABW4JGN9_9BACL</name>
<proteinExistence type="predicted"/>